<organism evidence="14 15">
    <name type="scientific">Strigamia maritima</name>
    <name type="common">European centipede</name>
    <name type="synonym">Geophilus maritimus</name>
    <dbReference type="NCBI Taxonomy" id="126957"/>
    <lineage>
        <taxon>Eukaryota</taxon>
        <taxon>Metazoa</taxon>
        <taxon>Ecdysozoa</taxon>
        <taxon>Arthropoda</taxon>
        <taxon>Myriapoda</taxon>
        <taxon>Chilopoda</taxon>
        <taxon>Pleurostigmophora</taxon>
        <taxon>Geophilomorpha</taxon>
        <taxon>Linotaeniidae</taxon>
        <taxon>Strigamia</taxon>
    </lineage>
</organism>
<dbReference type="STRING" id="126957.T1IPS4"/>
<protein>
    <recommendedName>
        <fullName evidence="9">hypoxia-inducible factor-proline dioxygenase</fullName>
        <ecNumber evidence="9">1.14.11.29</ecNumber>
    </recommendedName>
</protein>
<keyword evidence="7" id="KW-0560">Oxidoreductase</keyword>
<dbReference type="GO" id="GO:0031418">
    <property type="term" value="F:L-ascorbic acid binding"/>
    <property type="evidence" value="ECO:0007669"/>
    <property type="project" value="UniProtKB-KW"/>
</dbReference>
<dbReference type="SMART" id="SM00702">
    <property type="entry name" value="P4Hc"/>
    <property type="match status" value="1"/>
</dbReference>
<reference evidence="14" key="2">
    <citation type="submission" date="2015-02" db="UniProtKB">
        <authorList>
            <consortium name="EnsemblMetazoa"/>
        </authorList>
    </citation>
    <scope>IDENTIFICATION</scope>
</reference>
<proteinExistence type="predicted"/>
<keyword evidence="6" id="KW-0223">Dioxygenase</keyword>
<dbReference type="eggNOG" id="KOG3710">
    <property type="taxonomic scope" value="Eukaryota"/>
</dbReference>
<dbReference type="InterPro" id="IPR005123">
    <property type="entry name" value="Oxoglu/Fe-dep_dioxygenase_dom"/>
</dbReference>
<keyword evidence="5" id="KW-0847">Vitamin C</keyword>
<dbReference type="EC" id="1.14.11.29" evidence="9"/>
<keyword evidence="8" id="KW-0408">Iron</keyword>
<dbReference type="PROSITE" id="PS51471">
    <property type="entry name" value="FE2OG_OXY"/>
    <property type="match status" value="1"/>
</dbReference>
<evidence type="ECO:0000256" key="2">
    <source>
        <dbReference type="ARBA" id="ARBA00022723"/>
    </source>
</evidence>
<keyword evidence="2" id="KW-0479">Metal-binding</keyword>
<dbReference type="GO" id="GO:0071456">
    <property type="term" value="P:cellular response to hypoxia"/>
    <property type="evidence" value="ECO:0007669"/>
    <property type="project" value="TreeGrafter"/>
</dbReference>
<accession>T1IPS4</accession>
<feature type="domain" description="MYND-type" evidence="12">
    <location>
        <begin position="12"/>
        <end position="49"/>
    </location>
</feature>
<dbReference type="InterPro" id="IPR002893">
    <property type="entry name" value="Znf_MYND"/>
</dbReference>
<evidence type="ECO:0000313" key="15">
    <source>
        <dbReference type="Proteomes" id="UP000014500"/>
    </source>
</evidence>
<dbReference type="PANTHER" id="PTHR12907:SF26">
    <property type="entry name" value="HIF PROLYL HYDROXYLASE, ISOFORM C"/>
    <property type="match status" value="1"/>
</dbReference>
<evidence type="ECO:0000256" key="4">
    <source>
        <dbReference type="ARBA" id="ARBA00022833"/>
    </source>
</evidence>
<evidence type="ECO:0000256" key="3">
    <source>
        <dbReference type="ARBA" id="ARBA00022771"/>
    </source>
</evidence>
<dbReference type="InterPro" id="IPR044862">
    <property type="entry name" value="Pro_4_hyd_alph_FE2OG_OXY"/>
</dbReference>
<evidence type="ECO:0000256" key="11">
    <source>
        <dbReference type="PROSITE-ProRule" id="PRU00134"/>
    </source>
</evidence>
<dbReference type="PROSITE" id="PS01360">
    <property type="entry name" value="ZF_MYND_1"/>
    <property type="match status" value="1"/>
</dbReference>
<sequence>MAATQFIEKPSCQYCGRDDSLQECSRCQSAFYCSTDHKKKHWKVHRKTCGNKTAAINNTDAIITLENDLAGLLYKTVVASQAKSNQSLKRTKDGDICEIKPFINNVMTSEANLSHHNSKQHMAVSFQQPKKVKYHSLYAEKFIKNSSRCRVMSEDIINNLNKSGISVTDNFLGEKFGTAILDEVLSMYSSGVFTDGRLVCDKVKRDSSTVIRGDKIAWVNGSTTGCPHIYDFIEIVDLIIRQCKCNANNGEFGKRNIGGRTQAMVACYPGGGAQYVQHVDNPNKDGRCITSIYYLNKGWSEEQGGILRIFPTDNEEKVANIIPIFDRLIFFWSDRRNPHSVDPSYKTRYAITLWYFDQDEQERHRAKLGKVTIVQ</sequence>
<dbReference type="Pfam" id="PF01753">
    <property type="entry name" value="zf-MYND"/>
    <property type="match status" value="1"/>
</dbReference>
<dbReference type="EnsemblMetazoa" id="SMAR003028-RA">
    <property type="protein sequence ID" value="SMAR003028-PA"/>
    <property type="gene ID" value="SMAR003028"/>
</dbReference>
<reference evidence="15" key="1">
    <citation type="submission" date="2011-05" db="EMBL/GenBank/DDBJ databases">
        <authorList>
            <person name="Richards S.R."/>
            <person name="Qu J."/>
            <person name="Jiang H."/>
            <person name="Jhangiani S.N."/>
            <person name="Agravi P."/>
            <person name="Goodspeed R."/>
            <person name="Gross S."/>
            <person name="Mandapat C."/>
            <person name="Jackson L."/>
            <person name="Mathew T."/>
            <person name="Pu L."/>
            <person name="Thornton R."/>
            <person name="Saada N."/>
            <person name="Wilczek-Boney K.B."/>
            <person name="Lee S."/>
            <person name="Kovar C."/>
            <person name="Wu Y."/>
            <person name="Scherer S.E."/>
            <person name="Worley K.C."/>
            <person name="Muzny D.M."/>
            <person name="Gibbs R."/>
        </authorList>
    </citation>
    <scope>NUCLEOTIDE SEQUENCE</scope>
    <source>
        <strain evidence="15">Brora</strain>
    </source>
</reference>
<evidence type="ECO:0000256" key="8">
    <source>
        <dbReference type="ARBA" id="ARBA00023004"/>
    </source>
</evidence>
<dbReference type="Pfam" id="PF13640">
    <property type="entry name" value="2OG-FeII_Oxy_3"/>
    <property type="match status" value="1"/>
</dbReference>
<dbReference type="EMBL" id="JH431265">
    <property type="status" value="NOT_ANNOTATED_CDS"/>
    <property type="molecule type" value="Genomic_DNA"/>
</dbReference>
<keyword evidence="3 11" id="KW-0863">Zinc-finger</keyword>
<dbReference type="OMA" id="WPNELDE"/>
<feature type="domain" description="Fe2OG dioxygenase" evidence="13">
    <location>
        <begin position="259"/>
        <end position="357"/>
    </location>
</feature>
<dbReference type="AlphaFoldDB" id="T1IPS4"/>
<dbReference type="GO" id="GO:0160082">
    <property type="term" value="F:hypoxia-inducible factor-proline dioxygenase activity"/>
    <property type="evidence" value="ECO:0007669"/>
    <property type="project" value="UniProtKB-EC"/>
</dbReference>
<evidence type="ECO:0000256" key="1">
    <source>
        <dbReference type="ARBA" id="ARBA00001961"/>
    </source>
</evidence>
<dbReference type="PANTHER" id="PTHR12907">
    <property type="entry name" value="EGL NINE HOMOLOG-RELATED"/>
    <property type="match status" value="1"/>
</dbReference>
<dbReference type="Gene3D" id="6.10.140.2220">
    <property type="match status" value="1"/>
</dbReference>
<dbReference type="PROSITE" id="PS50865">
    <property type="entry name" value="ZF_MYND_2"/>
    <property type="match status" value="1"/>
</dbReference>
<evidence type="ECO:0000313" key="14">
    <source>
        <dbReference type="EnsemblMetazoa" id="SMAR003028-PA"/>
    </source>
</evidence>
<dbReference type="Proteomes" id="UP000014500">
    <property type="component" value="Unassembled WGS sequence"/>
</dbReference>
<evidence type="ECO:0000259" key="13">
    <source>
        <dbReference type="PROSITE" id="PS51471"/>
    </source>
</evidence>
<dbReference type="GO" id="GO:0008198">
    <property type="term" value="F:ferrous iron binding"/>
    <property type="evidence" value="ECO:0007669"/>
    <property type="project" value="TreeGrafter"/>
</dbReference>
<dbReference type="PhylomeDB" id="T1IPS4"/>
<evidence type="ECO:0000256" key="5">
    <source>
        <dbReference type="ARBA" id="ARBA00022896"/>
    </source>
</evidence>
<dbReference type="HOGENOM" id="CLU_022206_2_2_1"/>
<comment type="cofactor">
    <cofactor evidence="1">
        <name>L-ascorbate</name>
        <dbReference type="ChEBI" id="CHEBI:38290"/>
    </cofactor>
</comment>
<evidence type="ECO:0000256" key="6">
    <source>
        <dbReference type="ARBA" id="ARBA00022964"/>
    </source>
</evidence>
<keyword evidence="4" id="KW-0862">Zinc</keyword>
<evidence type="ECO:0000256" key="10">
    <source>
        <dbReference type="ARBA" id="ARBA00049134"/>
    </source>
</evidence>
<keyword evidence="15" id="KW-1185">Reference proteome</keyword>
<comment type="catalytic activity">
    <reaction evidence="10">
        <text>L-prolyl-[hypoxia-inducible factor alpha subunit] + 2-oxoglutarate + O2 = trans-4-hydroxy-L-prolyl-[hypoxia-inducible factor alpha subunit] + succinate + CO2</text>
        <dbReference type="Rhea" id="RHEA:48400"/>
        <dbReference type="Rhea" id="RHEA-COMP:12093"/>
        <dbReference type="Rhea" id="RHEA-COMP:12094"/>
        <dbReference type="ChEBI" id="CHEBI:15379"/>
        <dbReference type="ChEBI" id="CHEBI:16526"/>
        <dbReference type="ChEBI" id="CHEBI:16810"/>
        <dbReference type="ChEBI" id="CHEBI:30031"/>
        <dbReference type="ChEBI" id="CHEBI:50342"/>
        <dbReference type="ChEBI" id="CHEBI:61965"/>
        <dbReference type="EC" id="1.14.11.29"/>
    </reaction>
</comment>
<dbReference type="InterPro" id="IPR051559">
    <property type="entry name" value="HIF_prolyl_hydroxylases"/>
</dbReference>
<evidence type="ECO:0000256" key="7">
    <source>
        <dbReference type="ARBA" id="ARBA00023002"/>
    </source>
</evidence>
<dbReference type="InterPro" id="IPR006620">
    <property type="entry name" value="Pro_4_hyd_alph"/>
</dbReference>
<dbReference type="SUPFAM" id="SSF144232">
    <property type="entry name" value="HIT/MYND zinc finger-like"/>
    <property type="match status" value="1"/>
</dbReference>
<dbReference type="GO" id="GO:0008270">
    <property type="term" value="F:zinc ion binding"/>
    <property type="evidence" value="ECO:0007669"/>
    <property type="project" value="UniProtKB-KW"/>
</dbReference>
<name>T1IPS4_STRMM</name>
<evidence type="ECO:0000256" key="9">
    <source>
        <dbReference type="ARBA" id="ARBA00039004"/>
    </source>
</evidence>
<dbReference type="Gene3D" id="2.60.120.620">
    <property type="entry name" value="q2cbj1_9rhob like domain"/>
    <property type="match status" value="1"/>
</dbReference>
<evidence type="ECO:0000259" key="12">
    <source>
        <dbReference type="PROSITE" id="PS50865"/>
    </source>
</evidence>